<dbReference type="InterPro" id="IPR011032">
    <property type="entry name" value="GroES-like_sf"/>
</dbReference>
<dbReference type="InterPro" id="IPR013149">
    <property type="entry name" value="ADH-like_C"/>
</dbReference>
<accession>A0A6J6S492</accession>
<dbReference type="Pfam" id="PF08240">
    <property type="entry name" value="ADH_N"/>
    <property type="match status" value="1"/>
</dbReference>
<proteinExistence type="predicted"/>
<keyword evidence="1" id="KW-0479">Metal-binding</keyword>
<dbReference type="InterPro" id="IPR013154">
    <property type="entry name" value="ADH-like_N"/>
</dbReference>
<dbReference type="InterPro" id="IPR002328">
    <property type="entry name" value="ADH_Zn_CS"/>
</dbReference>
<evidence type="ECO:0000256" key="2">
    <source>
        <dbReference type="ARBA" id="ARBA00022833"/>
    </source>
</evidence>
<gene>
    <name evidence="6" type="ORF">UFOPK2754_00384</name>
    <name evidence="7" type="ORF">UFOPK3139_00126</name>
    <name evidence="8" type="ORF">UFOPK3967_00183</name>
</gene>
<dbReference type="EMBL" id="CAEZYR010000008">
    <property type="protein sequence ID" value="CAB4729606.1"/>
    <property type="molecule type" value="Genomic_DNA"/>
</dbReference>
<dbReference type="Pfam" id="PF00107">
    <property type="entry name" value="ADH_zinc_N"/>
    <property type="match status" value="1"/>
</dbReference>
<organism evidence="6">
    <name type="scientific">freshwater metagenome</name>
    <dbReference type="NCBI Taxonomy" id="449393"/>
    <lineage>
        <taxon>unclassified sequences</taxon>
        <taxon>metagenomes</taxon>
        <taxon>ecological metagenomes</taxon>
    </lineage>
</organism>
<keyword evidence="3" id="KW-0560">Oxidoreductase</keyword>
<reference evidence="6" key="1">
    <citation type="submission" date="2020-05" db="EMBL/GenBank/DDBJ databases">
        <authorList>
            <person name="Chiriac C."/>
            <person name="Salcher M."/>
            <person name="Ghai R."/>
            <person name="Kavagutti S V."/>
        </authorList>
    </citation>
    <scope>NUCLEOTIDE SEQUENCE</scope>
</reference>
<dbReference type="InterPro" id="IPR050129">
    <property type="entry name" value="Zn_alcohol_dh"/>
</dbReference>
<sequence length="367" mass="38815">MPEPVVAVVQTGPRALELVELPRPRVGRDDAILRVEACGICGTDVEQYRGELDGVIDLRYPLVPGHEPVGVIDEIGSDAAERWRLAPGDRVAVEPFLPCGGCRYCLSGSYEHCNGWAQMMSYGFVPTAVAPSIWGGYATHLYLHPKAVLHKVPASIAPHVAVLFNPLGAGVRWGVTLPRTTLGATVVVLGPGQRGIAAAVAAKVAGARLVIITGLGRDRHKLDLALELGADVAIDVEREDLVPRVRELTGGAMADVVLDVTANATRPVVDAVDLVRAGGTIVLGGLKGTEVPNFPSDKIVLRGITVIGARGVTADGYREALSIIEQQRFPLEKLQTHTFALADAELAIQTLAGEIPGEHAINVVIQP</sequence>
<dbReference type="AlphaFoldDB" id="A0A6J6S492"/>
<evidence type="ECO:0000256" key="1">
    <source>
        <dbReference type="ARBA" id="ARBA00022723"/>
    </source>
</evidence>
<dbReference type="EMBL" id="CAFBOS010000006">
    <property type="protein sequence ID" value="CAB4978170.1"/>
    <property type="molecule type" value="Genomic_DNA"/>
</dbReference>
<dbReference type="SUPFAM" id="SSF51735">
    <property type="entry name" value="NAD(P)-binding Rossmann-fold domains"/>
    <property type="match status" value="1"/>
</dbReference>
<protein>
    <submittedName>
        <fullName evidence="6">Unannotated protein</fullName>
    </submittedName>
</protein>
<evidence type="ECO:0000259" key="5">
    <source>
        <dbReference type="Pfam" id="PF08240"/>
    </source>
</evidence>
<dbReference type="GO" id="GO:0016491">
    <property type="term" value="F:oxidoreductase activity"/>
    <property type="evidence" value="ECO:0007669"/>
    <property type="project" value="UniProtKB-KW"/>
</dbReference>
<feature type="domain" description="Alcohol dehydrogenase-like C-terminal" evidence="4">
    <location>
        <begin position="195"/>
        <end position="325"/>
    </location>
</feature>
<dbReference type="Gene3D" id="3.90.180.10">
    <property type="entry name" value="Medium-chain alcohol dehydrogenases, catalytic domain"/>
    <property type="match status" value="1"/>
</dbReference>
<feature type="domain" description="Alcohol dehydrogenase-like N-terminal" evidence="5">
    <location>
        <begin position="28"/>
        <end position="153"/>
    </location>
</feature>
<dbReference type="PROSITE" id="PS00059">
    <property type="entry name" value="ADH_ZINC"/>
    <property type="match status" value="1"/>
</dbReference>
<evidence type="ECO:0000313" key="8">
    <source>
        <dbReference type="EMBL" id="CAB4978170.1"/>
    </source>
</evidence>
<dbReference type="PANTHER" id="PTHR43401">
    <property type="entry name" value="L-THREONINE 3-DEHYDROGENASE"/>
    <property type="match status" value="1"/>
</dbReference>
<dbReference type="InterPro" id="IPR036291">
    <property type="entry name" value="NAD(P)-bd_dom_sf"/>
</dbReference>
<dbReference type="GO" id="GO:0008270">
    <property type="term" value="F:zinc ion binding"/>
    <property type="evidence" value="ECO:0007669"/>
    <property type="project" value="InterPro"/>
</dbReference>
<dbReference type="Gene3D" id="3.40.50.720">
    <property type="entry name" value="NAD(P)-binding Rossmann-like Domain"/>
    <property type="match status" value="1"/>
</dbReference>
<evidence type="ECO:0000259" key="4">
    <source>
        <dbReference type="Pfam" id="PF00107"/>
    </source>
</evidence>
<evidence type="ECO:0000256" key="3">
    <source>
        <dbReference type="ARBA" id="ARBA00023002"/>
    </source>
</evidence>
<dbReference type="PANTHER" id="PTHR43401:SF2">
    <property type="entry name" value="L-THREONINE 3-DEHYDROGENASE"/>
    <property type="match status" value="1"/>
</dbReference>
<dbReference type="SUPFAM" id="SSF50129">
    <property type="entry name" value="GroES-like"/>
    <property type="match status" value="1"/>
</dbReference>
<keyword evidence="2" id="KW-0862">Zinc</keyword>
<evidence type="ECO:0000313" key="7">
    <source>
        <dbReference type="EMBL" id="CAB4812936.1"/>
    </source>
</evidence>
<evidence type="ECO:0000313" key="6">
    <source>
        <dbReference type="EMBL" id="CAB4729606.1"/>
    </source>
</evidence>
<name>A0A6J6S492_9ZZZZ</name>
<dbReference type="EMBL" id="CAFABA010000003">
    <property type="protein sequence ID" value="CAB4812936.1"/>
    <property type="molecule type" value="Genomic_DNA"/>
</dbReference>